<evidence type="ECO:0000313" key="1">
    <source>
        <dbReference type="EMBL" id="KAG0573378.1"/>
    </source>
</evidence>
<reference evidence="1" key="1">
    <citation type="submission" date="2020-06" db="EMBL/GenBank/DDBJ databases">
        <title>WGS assembly of Ceratodon purpureus strain R40.</title>
        <authorList>
            <person name="Carey S.B."/>
            <person name="Jenkins J."/>
            <person name="Shu S."/>
            <person name="Lovell J.T."/>
            <person name="Sreedasyam A."/>
            <person name="Maumus F."/>
            <person name="Tiley G.P."/>
            <person name="Fernandez-Pozo N."/>
            <person name="Barry K."/>
            <person name="Chen C."/>
            <person name="Wang M."/>
            <person name="Lipzen A."/>
            <person name="Daum C."/>
            <person name="Saski C.A."/>
            <person name="Payton A.C."/>
            <person name="Mcbreen J.C."/>
            <person name="Conrad R.E."/>
            <person name="Kollar L.M."/>
            <person name="Olsson S."/>
            <person name="Huttunen S."/>
            <person name="Landis J.B."/>
            <person name="Wickett N.J."/>
            <person name="Johnson M.G."/>
            <person name="Rensing S.A."/>
            <person name="Grimwood J."/>
            <person name="Schmutz J."/>
            <person name="Mcdaniel S.F."/>
        </authorList>
    </citation>
    <scope>NUCLEOTIDE SEQUENCE</scope>
    <source>
        <strain evidence="1">R40</strain>
    </source>
</reference>
<comment type="caution">
    <text evidence="1">The sequence shown here is derived from an EMBL/GenBank/DDBJ whole genome shotgun (WGS) entry which is preliminary data.</text>
</comment>
<dbReference type="AlphaFoldDB" id="A0A8T0HS48"/>
<evidence type="ECO:0000313" key="2">
    <source>
        <dbReference type="Proteomes" id="UP000822688"/>
    </source>
</evidence>
<dbReference type="EMBL" id="CM026426">
    <property type="protein sequence ID" value="KAG0573378.1"/>
    <property type="molecule type" value="Genomic_DNA"/>
</dbReference>
<protein>
    <submittedName>
        <fullName evidence="1">Uncharacterized protein</fullName>
    </submittedName>
</protein>
<name>A0A8T0HS48_CERPU</name>
<sequence length="100" mass="11560">MHIEKNVAATTFGFLMGESDTIAMREDTVEAPAMRELHLQQEGDSQRYLKPHAPYVLRDDEKVKLLEAIRACRTPTNHCGSFKKLVNMEKRKLQFMKSHD</sequence>
<keyword evidence="2" id="KW-1185">Reference proteome</keyword>
<accession>A0A8T0HS48</accession>
<organism evidence="1 2">
    <name type="scientific">Ceratodon purpureus</name>
    <name type="common">Fire moss</name>
    <name type="synonym">Dicranum purpureum</name>
    <dbReference type="NCBI Taxonomy" id="3225"/>
    <lineage>
        <taxon>Eukaryota</taxon>
        <taxon>Viridiplantae</taxon>
        <taxon>Streptophyta</taxon>
        <taxon>Embryophyta</taxon>
        <taxon>Bryophyta</taxon>
        <taxon>Bryophytina</taxon>
        <taxon>Bryopsida</taxon>
        <taxon>Dicranidae</taxon>
        <taxon>Pseudoditrichales</taxon>
        <taxon>Ditrichaceae</taxon>
        <taxon>Ceratodon</taxon>
    </lineage>
</organism>
<proteinExistence type="predicted"/>
<dbReference type="Proteomes" id="UP000822688">
    <property type="component" value="Chromosome V"/>
</dbReference>
<gene>
    <name evidence="1" type="ORF">KC19_VG173300</name>
</gene>